<dbReference type="PROSITE" id="PS52016">
    <property type="entry name" value="TONB_DEPENDENT_REC_3"/>
    <property type="match status" value="1"/>
</dbReference>
<dbReference type="PROSITE" id="PS00018">
    <property type="entry name" value="EF_HAND_1"/>
    <property type="match status" value="1"/>
</dbReference>
<dbReference type="GO" id="GO:0009279">
    <property type="term" value="C:cell outer membrane"/>
    <property type="evidence" value="ECO:0007669"/>
    <property type="project" value="UniProtKB-SubCell"/>
</dbReference>
<keyword evidence="6 8" id="KW-0472">Membrane</keyword>
<dbReference type="Pfam" id="PF13715">
    <property type="entry name" value="CarbopepD_reg_2"/>
    <property type="match status" value="1"/>
</dbReference>
<gene>
    <name evidence="12" type="ORF">F3B90_10905</name>
</gene>
<evidence type="ECO:0000256" key="6">
    <source>
        <dbReference type="ARBA" id="ARBA00023136"/>
    </source>
</evidence>
<dbReference type="NCBIfam" id="TIGR04056">
    <property type="entry name" value="OMP_RagA_SusC"/>
    <property type="match status" value="1"/>
</dbReference>
<keyword evidence="3 8" id="KW-1134">Transmembrane beta strand</keyword>
<evidence type="ECO:0000256" key="1">
    <source>
        <dbReference type="ARBA" id="ARBA00004571"/>
    </source>
</evidence>
<dbReference type="RefSeq" id="WP_147342628.1">
    <property type="nucleotide sequence ID" value="NZ_CAKJZH010000002.1"/>
</dbReference>
<keyword evidence="5 9" id="KW-0798">TonB box</keyword>
<dbReference type="InterPro" id="IPR036942">
    <property type="entry name" value="Beta-barrel_TonB_sf"/>
</dbReference>
<comment type="subcellular location">
    <subcellularLocation>
        <location evidence="1 8">Cell outer membrane</location>
        <topology evidence="1 8">Multi-pass membrane protein</topology>
    </subcellularLocation>
</comment>
<dbReference type="NCBIfam" id="TIGR04057">
    <property type="entry name" value="SusC_RagA_signa"/>
    <property type="match status" value="1"/>
</dbReference>
<evidence type="ECO:0000256" key="8">
    <source>
        <dbReference type="PROSITE-ProRule" id="PRU01360"/>
    </source>
</evidence>
<keyword evidence="4 8" id="KW-0812">Transmembrane</keyword>
<dbReference type="InterPro" id="IPR039426">
    <property type="entry name" value="TonB-dep_rcpt-like"/>
</dbReference>
<evidence type="ECO:0000259" key="10">
    <source>
        <dbReference type="Pfam" id="PF00593"/>
    </source>
</evidence>
<dbReference type="EMBL" id="VWFP01000010">
    <property type="protein sequence ID" value="KAA4626998.1"/>
    <property type="molecule type" value="Genomic_DNA"/>
</dbReference>
<organism evidence="12 13">
    <name type="scientific">Bacteroides ovatus</name>
    <dbReference type="NCBI Taxonomy" id="28116"/>
    <lineage>
        <taxon>Bacteria</taxon>
        <taxon>Pseudomonadati</taxon>
        <taxon>Bacteroidota</taxon>
        <taxon>Bacteroidia</taxon>
        <taxon>Bacteroidales</taxon>
        <taxon>Bacteroidaceae</taxon>
        <taxon>Bacteroides</taxon>
    </lineage>
</organism>
<sequence length="1052" mass="116548">MENDFLRFSPKRVLYSVVMVSALWVGNPQKAFADTGEVQVAMQSGMVKGRIVDVNGEPVIGASVSVKGTTTGVISGLDGDFSIKVAPNATLVISFVGYKTQEVAINGKSVLNITLKEDAELLDEVVVMAYNSTVKRKVVASVTNVDMKQVEKMGGYKDMGNALQGRVAGVIITNNQGGPDSSPTISIRGGGDPMYVIDGIVQDKSAFMRLASQDIESLSVMKDAASSAVYGASAANGIVVVTTKKGSVGKMRINYTFDGQYDSPIVKRDKLNSLEYAQLHNAISDYMGEGKPYSDIVLAKIKSGEFSDYPNTDWWNTLIKNGSFSQRHTLTLDGGSEDTQYRMSFMVYDQGSLQKHVAGKNPPLDYKTYSMDLNLTHNFRKAGIKLGLDIRPYLVDNKSYGNGSVWNNTTGVQQLSPLDKIYNSDGSYSPNSPMALYGDTDGSYAKKFNFGTDINLNLDWDIRWVKGLKGVFWGNYRLGSSRDKKWTRYVPTYNEDGTEVTASKPQLSETQGYSWIYEFNAGLKYDTTFNEHSLSLGLFYNQRENYYETLTGTRIDYYTNIDQIFAGPTDGQTNSGTAGEGGRLGYVGTLNYDYAGKYLLSASFRYDGNDGFADGSRWGFFPSAALGYMISEEPFMKKLKSAISLDMLKLRGSIGQIGETSSRFGYLSNWDVNQNGAYVGGVLVPTISPASLTSNDLTWYTTTTWNIGLDFGFLNNRLTGTADYFFRRTVGYLINPIDRYNSTLGNQTGRNGNTYTYGLPKVKSDDAFRRAGAEFSLNWKDKIGDVSYSIGANLTFYDQLWEKYAQNDDAVTLANPNKRTTYKTIGQGDLIYIYDGLFRDANELLNSPIQSAGTSMMAGDARYVDVNGDGAITDEDMIYDNKPRSAIMQWGIPFSLQWKAWSLEGLLQGSGRQYGILHNNIKGTGWNKIYYKDQLDIYYPGNENARYPRADNDYGVWNGEYNRAASALWRVNKTYARLKNLSITYNFKYKLLKHVNWLSAASVSLTGTNLFTICPSLKYGDPETGPINDTATVQTAAYPTTRTFSVMVNLGF</sequence>
<dbReference type="InterPro" id="IPR037066">
    <property type="entry name" value="Plug_dom_sf"/>
</dbReference>
<dbReference type="AlphaFoldDB" id="A0A7J4XY27"/>
<comment type="similarity">
    <text evidence="8 9">Belongs to the TonB-dependent receptor family.</text>
</comment>
<evidence type="ECO:0000313" key="13">
    <source>
        <dbReference type="Proteomes" id="UP000424805"/>
    </source>
</evidence>
<evidence type="ECO:0000256" key="4">
    <source>
        <dbReference type="ARBA" id="ARBA00022692"/>
    </source>
</evidence>
<evidence type="ECO:0000313" key="12">
    <source>
        <dbReference type="EMBL" id="KAA4626998.1"/>
    </source>
</evidence>
<evidence type="ECO:0000256" key="3">
    <source>
        <dbReference type="ARBA" id="ARBA00022452"/>
    </source>
</evidence>
<keyword evidence="12" id="KW-0675">Receptor</keyword>
<protein>
    <submittedName>
        <fullName evidence="12">TonB-dependent receptor</fullName>
    </submittedName>
</protein>
<accession>A0A7J4XY27</accession>
<dbReference type="SUPFAM" id="SSF49464">
    <property type="entry name" value="Carboxypeptidase regulatory domain-like"/>
    <property type="match status" value="1"/>
</dbReference>
<comment type="caution">
    <text evidence="12">The sequence shown here is derived from an EMBL/GenBank/DDBJ whole genome shotgun (WGS) entry which is preliminary data.</text>
</comment>
<evidence type="ECO:0000256" key="5">
    <source>
        <dbReference type="ARBA" id="ARBA00023077"/>
    </source>
</evidence>
<evidence type="ECO:0000256" key="9">
    <source>
        <dbReference type="RuleBase" id="RU003357"/>
    </source>
</evidence>
<evidence type="ECO:0000256" key="2">
    <source>
        <dbReference type="ARBA" id="ARBA00022448"/>
    </source>
</evidence>
<reference evidence="12 13" key="1">
    <citation type="journal article" date="2019" name="Nat. Med.">
        <title>A library of human gut bacterial isolates paired with longitudinal multiomics data enables mechanistic microbiome research.</title>
        <authorList>
            <person name="Poyet M."/>
            <person name="Groussin M."/>
            <person name="Gibbons S.M."/>
            <person name="Avila-Pacheco J."/>
            <person name="Jiang X."/>
            <person name="Kearney S.M."/>
            <person name="Perrotta A.R."/>
            <person name="Berdy B."/>
            <person name="Zhao S."/>
            <person name="Lieberman T.D."/>
            <person name="Swanson P.K."/>
            <person name="Smith M."/>
            <person name="Roesemann S."/>
            <person name="Alexander J.E."/>
            <person name="Rich S.A."/>
            <person name="Livny J."/>
            <person name="Vlamakis H."/>
            <person name="Clish C."/>
            <person name="Bullock K."/>
            <person name="Deik A."/>
            <person name="Scott J."/>
            <person name="Pierce K.A."/>
            <person name="Xavier R.J."/>
            <person name="Alm E.J."/>
        </authorList>
    </citation>
    <scope>NUCLEOTIDE SEQUENCE [LARGE SCALE GENOMIC DNA]</scope>
    <source>
        <strain evidence="12 13">BIOML-A15</strain>
    </source>
</reference>
<dbReference type="InterPro" id="IPR012910">
    <property type="entry name" value="Plug_dom"/>
</dbReference>
<evidence type="ECO:0000256" key="7">
    <source>
        <dbReference type="ARBA" id="ARBA00023237"/>
    </source>
</evidence>
<dbReference type="FunFam" id="2.60.40.1120:FF:000003">
    <property type="entry name" value="Outer membrane protein Omp121"/>
    <property type="match status" value="1"/>
</dbReference>
<evidence type="ECO:0000259" key="11">
    <source>
        <dbReference type="Pfam" id="PF07715"/>
    </source>
</evidence>
<dbReference type="InterPro" id="IPR008969">
    <property type="entry name" value="CarboxyPept-like_regulatory"/>
</dbReference>
<dbReference type="Gene3D" id="2.170.130.10">
    <property type="entry name" value="TonB-dependent receptor, plug domain"/>
    <property type="match status" value="1"/>
</dbReference>
<dbReference type="Pfam" id="PF00593">
    <property type="entry name" value="TonB_dep_Rec_b-barrel"/>
    <property type="match status" value="1"/>
</dbReference>
<dbReference type="Pfam" id="PF07715">
    <property type="entry name" value="Plug"/>
    <property type="match status" value="1"/>
</dbReference>
<name>A0A7J4XY27_BACOV</name>
<feature type="domain" description="TonB-dependent receptor-like beta-barrel" evidence="10">
    <location>
        <begin position="396"/>
        <end position="1010"/>
    </location>
</feature>
<dbReference type="SUPFAM" id="SSF56935">
    <property type="entry name" value="Porins"/>
    <property type="match status" value="1"/>
</dbReference>
<dbReference type="Gene3D" id="2.40.170.20">
    <property type="entry name" value="TonB-dependent receptor, beta-barrel domain"/>
    <property type="match status" value="1"/>
</dbReference>
<dbReference type="Proteomes" id="UP000424805">
    <property type="component" value="Unassembled WGS sequence"/>
</dbReference>
<keyword evidence="7 8" id="KW-0998">Cell outer membrane</keyword>
<feature type="domain" description="TonB-dependent receptor plug" evidence="11">
    <location>
        <begin position="135"/>
        <end position="238"/>
    </location>
</feature>
<keyword evidence="2 8" id="KW-0813">Transport</keyword>
<dbReference type="InterPro" id="IPR018247">
    <property type="entry name" value="EF_Hand_1_Ca_BS"/>
</dbReference>
<dbReference type="InterPro" id="IPR023996">
    <property type="entry name" value="TonB-dep_OMP_SusC/RagA"/>
</dbReference>
<dbReference type="InterPro" id="IPR000531">
    <property type="entry name" value="Beta-barrel_TonB"/>
</dbReference>
<dbReference type="Gene3D" id="2.60.40.1120">
    <property type="entry name" value="Carboxypeptidase-like, regulatory domain"/>
    <property type="match status" value="1"/>
</dbReference>
<proteinExistence type="inferred from homology"/>
<dbReference type="InterPro" id="IPR023997">
    <property type="entry name" value="TonB-dep_OMP_SusC/RagA_CS"/>
</dbReference>